<evidence type="ECO:0008006" key="3">
    <source>
        <dbReference type="Google" id="ProtNLM"/>
    </source>
</evidence>
<protein>
    <recommendedName>
        <fullName evidence="3">NAD(P)/FAD-dependent oxidoreductase</fullName>
    </recommendedName>
</protein>
<organism evidence="1 2">
    <name type="scientific">Pontixanthobacter rizhaonensis</name>
    <dbReference type="NCBI Taxonomy" id="2730337"/>
    <lineage>
        <taxon>Bacteria</taxon>
        <taxon>Pseudomonadati</taxon>
        <taxon>Pseudomonadota</taxon>
        <taxon>Alphaproteobacteria</taxon>
        <taxon>Sphingomonadales</taxon>
        <taxon>Erythrobacteraceae</taxon>
        <taxon>Pontixanthobacter</taxon>
    </lineage>
</organism>
<dbReference type="SUPFAM" id="SSF51905">
    <property type="entry name" value="FAD/NAD(P)-binding domain"/>
    <property type="match status" value="2"/>
</dbReference>
<dbReference type="InterPro" id="IPR036188">
    <property type="entry name" value="FAD/NAD-bd_sf"/>
</dbReference>
<evidence type="ECO:0000313" key="1">
    <source>
        <dbReference type="EMBL" id="NMW32277.1"/>
    </source>
</evidence>
<sequence>MADFDTDYLVIGAGAVSLAFVDTLLDEDPDCHITIVDMHAKPGGHWNDAYSFVALHQPSAFYGVNSMEFGGDVVDDHGPNKGLFPLASGSEISAYFETLMNRRFLPSGRVDYHPLSEYLGKDDNMVGTVKQVMSGKETTVQIRRKVIDGTFYKTSVPATHTPQYDVADGTPFTIPGDLPKLWMRADDLPGHYVIVGAGKTAMDAGVWLLEAGVDPDTISWICPRDSWLINRKYTQPGPDFFEGAVGNQIAQLKAAGAAKTGDEMFEILGRDGHMLRIDESVKPEMFHYATISEGEVERLRKIKHVIRRGRVSAIAPGSMTFADGEETVPQDALFIDCTATAVPFTESRIHGPQFRGDTVVLQPIHVPLVTLSAALTAFLEVAFDTDEEKNALGIPSPLTDTPNTYPLGMLTNYMNRGAWSKNPKIAAWLSKARLDPTGKTVAKMMAEGDTRLAVMAGFQDAVKVGIPGLQRLAVAAQAEHQDR</sequence>
<dbReference type="Proteomes" id="UP000561181">
    <property type="component" value="Unassembled WGS sequence"/>
</dbReference>
<accession>A0A848QNT7</accession>
<name>A0A848QNT7_9SPHN</name>
<proteinExistence type="predicted"/>
<evidence type="ECO:0000313" key="2">
    <source>
        <dbReference type="Proteomes" id="UP000561181"/>
    </source>
</evidence>
<dbReference type="RefSeq" id="WP_170012760.1">
    <property type="nucleotide sequence ID" value="NZ_JABCRE010000003.1"/>
</dbReference>
<comment type="caution">
    <text evidence="1">The sequence shown here is derived from an EMBL/GenBank/DDBJ whole genome shotgun (WGS) entry which is preliminary data.</text>
</comment>
<dbReference type="Gene3D" id="3.50.50.60">
    <property type="entry name" value="FAD/NAD(P)-binding domain"/>
    <property type="match status" value="1"/>
</dbReference>
<dbReference type="AlphaFoldDB" id="A0A848QNT7"/>
<dbReference type="EMBL" id="JABCRE010000003">
    <property type="protein sequence ID" value="NMW32277.1"/>
    <property type="molecule type" value="Genomic_DNA"/>
</dbReference>
<gene>
    <name evidence="1" type="ORF">HKD42_09420</name>
</gene>
<keyword evidence="2" id="KW-1185">Reference proteome</keyword>
<reference evidence="1 2" key="1">
    <citation type="submission" date="2020-04" db="EMBL/GenBank/DDBJ databases">
        <authorList>
            <person name="Liu A."/>
        </authorList>
    </citation>
    <scope>NUCLEOTIDE SEQUENCE [LARGE SCALE GENOMIC DNA]</scope>
    <source>
        <strain evidence="1 2">RZ02</strain>
    </source>
</reference>